<dbReference type="InterPro" id="IPR000595">
    <property type="entry name" value="cNMP-bd_dom"/>
</dbReference>
<dbReference type="Gene3D" id="1.20.1560.10">
    <property type="entry name" value="ABC transporter type 1, transmembrane domain"/>
    <property type="match status" value="1"/>
</dbReference>
<dbReference type="PROSITE" id="PS50893">
    <property type="entry name" value="ABC_TRANSPORTER_2"/>
    <property type="match status" value="1"/>
</dbReference>
<dbReference type="PROSITE" id="PS00211">
    <property type="entry name" value="ABC_TRANSPORTER_1"/>
    <property type="match status" value="1"/>
</dbReference>
<reference evidence="15 16" key="2">
    <citation type="submission" date="2018-03" db="EMBL/GenBank/DDBJ databases">
        <authorList>
            <person name="Keele B.F."/>
        </authorList>
    </citation>
    <scope>NUCLEOTIDE SEQUENCE [LARGE SCALE GENOMIC DNA]</scope>
    <source>
        <strain evidence="15 16">CCALA 016</strain>
    </source>
</reference>
<dbReference type="InterPro" id="IPR014710">
    <property type="entry name" value="RmlC-like_jellyroll"/>
</dbReference>
<evidence type="ECO:0000256" key="6">
    <source>
        <dbReference type="ARBA" id="ARBA00022807"/>
    </source>
</evidence>
<dbReference type="InterPro" id="IPR005074">
    <property type="entry name" value="Peptidase_C39"/>
</dbReference>
<gene>
    <name evidence="15" type="ORF">C7H19_06485</name>
</gene>
<dbReference type="SUPFAM" id="SSF51206">
    <property type="entry name" value="cAMP-binding domain-like"/>
    <property type="match status" value="1"/>
</dbReference>
<sequence>MRESFEITETTETIQDFLGNVFPFNSLDQATLFKLAEQMKPLRYSMGQTIMAQGKMSPYIVILYEGKARWLSYDPCQQTSVTLKILEPGAIIGCVNWARKQPCEAASASTEVVGLTLSYQAFLKLLEQHPQLATELFEQISILEVFDLLGYHLAQQAKVVKNLLKLTQEILPSTRILSVPANTRLKLKQSPLGDPNWVWLVSGGGQVLGFPIGSRFNPTTEEITLRVSDSEAIRFLAIPQEQWSRIVELQTEQNHNNNHQSNNKYLITEQAISAPNELLEDTSLSDFITHNPKNRINSAYISGKGSLKAAMACFQMISRYFNVSFSRETVRNILNKKLQLHGVISLDICELIAESMGLKTQLITVPSSNLRRLKLPGMMIKNEKLIILYEIGDQVVMIGQPGKGLTRRSTDEFFSGLNEEVQILLLSEMQKREKEPFGLRWFFPTLMRYRWKLIEVLLASFVVQILGLVFPLTIRFLIDKGDGSVANLNIIGFLLLGVAIFETLLTMARDNLLSDTTNRIDMSMGTNAINHLFHLPLNYFQRHPIGQITSRVNELEDVREFLTGQALRAIIDTALSIVLIAVLALLSPLLTVLVLAVIPLSIILTIAFSPATRQRLRYKAEQKSLVQSHLVETITGIETVKCQSLELPMRWRWQDNYADYISASVDAAEIASLSRTFNNFLQQLSRLMIVWVGFYLVFTGQLTLGTLIAIRIIAGQVTSPILRLSQIWQNFQKTTLSLERLGEFMNLPAEGEQDYDNIPMPVIKGTVSFEDVSFRHQSSGAFQLNKINLTIPMGTSVALVGGSGAGKSTLMDLLARLYKPEFGRIVIDGYDINKVELFSLRQQISIVPQETMLFEGSIKDNLSMTNPNATSEEIVRAAKIAVAHDFIMNLPNGYNTMIGEKGSTLSGGQRQRLVIARAILQQPRILVLDEATSALDYTTEQQILLNLQEIFTEQTIFYITHRLDTIKNADLIIVMKNGAVVEQGIHEELINLKGHYYGLNQRQESLA</sequence>
<dbReference type="CDD" id="cd00038">
    <property type="entry name" value="CAP_ED"/>
    <property type="match status" value="1"/>
</dbReference>
<reference evidence="15 16" key="1">
    <citation type="submission" date="2018-03" db="EMBL/GenBank/DDBJ databases">
        <title>The ancient ancestry and fast evolution of plastids.</title>
        <authorList>
            <person name="Moore K.R."/>
            <person name="Magnabosco C."/>
            <person name="Momper L."/>
            <person name="Gold D.A."/>
            <person name="Bosak T."/>
            <person name="Fournier G.P."/>
        </authorList>
    </citation>
    <scope>NUCLEOTIDE SEQUENCE [LARGE SCALE GENOMIC DNA]</scope>
    <source>
        <strain evidence="15 16">CCALA 016</strain>
    </source>
</reference>
<dbReference type="InterPro" id="IPR003593">
    <property type="entry name" value="AAA+_ATPase"/>
</dbReference>
<dbReference type="RefSeq" id="WP_106456079.1">
    <property type="nucleotide sequence ID" value="NZ_PXOH01000005.1"/>
</dbReference>
<evidence type="ECO:0000256" key="3">
    <source>
        <dbReference type="ARBA" id="ARBA00022475"/>
    </source>
</evidence>
<evidence type="ECO:0000259" key="14">
    <source>
        <dbReference type="PROSITE" id="PS50990"/>
    </source>
</evidence>
<comment type="caution">
    <text evidence="15">The sequence shown here is derived from an EMBL/GenBank/DDBJ whole genome shotgun (WGS) entry which is preliminary data.</text>
</comment>
<evidence type="ECO:0000256" key="5">
    <source>
        <dbReference type="ARBA" id="ARBA00022741"/>
    </source>
</evidence>
<dbReference type="Gene3D" id="2.60.120.10">
    <property type="entry name" value="Jelly Rolls"/>
    <property type="match status" value="1"/>
</dbReference>
<dbReference type="Proteomes" id="UP000239001">
    <property type="component" value="Unassembled WGS sequence"/>
</dbReference>
<keyword evidence="4 10" id="KW-0812">Transmembrane</keyword>
<keyword evidence="5" id="KW-0547">Nucleotide-binding</keyword>
<dbReference type="GO" id="GO:0005524">
    <property type="term" value="F:ATP binding"/>
    <property type="evidence" value="ECO:0007669"/>
    <property type="project" value="UniProtKB-KW"/>
</dbReference>
<dbReference type="EMBL" id="PXOH01000005">
    <property type="protein sequence ID" value="PSF38114.1"/>
    <property type="molecule type" value="Genomic_DNA"/>
</dbReference>
<dbReference type="GO" id="GO:0016887">
    <property type="term" value="F:ATP hydrolysis activity"/>
    <property type="evidence" value="ECO:0007669"/>
    <property type="project" value="InterPro"/>
</dbReference>
<dbReference type="CDD" id="cd02259">
    <property type="entry name" value="Peptidase_C39_like"/>
    <property type="match status" value="1"/>
</dbReference>
<dbReference type="GO" id="GO:0008234">
    <property type="term" value="F:cysteine-type peptidase activity"/>
    <property type="evidence" value="ECO:0007669"/>
    <property type="project" value="UniProtKB-KW"/>
</dbReference>
<dbReference type="GO" id="GO:0140359">
    <property type="term" value="F:ABC-type transporter activity"/>
    <property type="evidence" value="ECO:0007669"/>
    <property type="project" value="InterPro"/>
</dbReference>
<dbReference type="InterPro" id="IPR017871">
    <property type="entry name" value="ABC_transporter-like_CS"/>
</dbReference>
<dbReference type="Pfam" id="PF00027">
    <property type="entry name" value="cNMP_binding"/>
    <property type="match status" value="1"/>
</dbReference>
<dbReference type="GO" id="GO:0006508">
    <property type="term" value="P:proteolysis"/>
    <property type="evidence" value="ECO:0007669"/>
    <property type="project" value="InterPro"/>
</dbReference>
<dbReference type="PANTHER" id="PTHR24221:SF647">
    <property type="entry name" value="BLL6336 PROTEIN"/>
    <property type="match status" value="1"/>
</dbReference>
<feature type="domain" description="Peptidase C39" evidence="14">
    <location>
        <begin position="302"/>
        <end position="424"/>
    </location>
</feature>
<evidence type="ECO:0000256" key="10">
    <source>
        <dbReference type="SAM" id="Phobius"/>
    </source>
</evidence>
<dbReference type="InterPro" id="IPR039421">
    <property type="entry name" value="Type_1_exporter"/>
</dbReference>
<keyword evidence="6" id="KW-0378">Hydrolase</keyword>
<dbReference type="PANTHER" id="PTHR24221">
    <property type="entry name" value="ATP-BINDING CASSETTE SUB-FAMILY B"/>
    <property type="match status" value="1"/>
</dbReference>
<organism evidence="15 16">
    <name type="scientific">Aphanothece hegewaldii CCALA 016</name>
    <dbReference type="NCBI Taxonomy" id="2107694"/>
    <lineage>
        <taxon>Bacteria</taxon>
        <taxon>Bacillati</taxon>
        <taxon>Cyanobacteriota</taxon>
        <taxon>Cyanophyceae</taxon>
        <taxon>Oscillatoriophycideae</taxon>
        <taxon>Chroococcales</taxon>
        <taxon>Aphanothecaceae</taxon>
        <taxon>Aphanothece</taxon>
    </lineage>
</organism>
<evidence type="ECO:0000259" key="13">
    <source>
        <dbReference type="PROSITE" id="PS50929"/>
    </source>
</evidence>
<name>A0A2T1M0B2_9CHRO</name>
<keyword evidence="9 10" id="KW-0472">Membrane</keyword>
<dbReference type="SMART" id="SM00100">
    <property type="entry name" value="cNMP"/>
    <property type="match status" value="1"/>
</dbReference>
<evidence type="ECO:0000259" key="11">
    <source>
        <dbReference type="PROSITE" id="PS50042"/>
    </source>
</evidence>
<evidence type="ECO:0000256" key="1">
    <source>
        <dbReference type="ARBA" id="ARBA00004651"/>
    </source>
</evidence>
<dbReference type="AlphaFoldDB" id="A0A2T1M0B2"/>
<evidence type="ECO:0000256" key="4">
    <source>
        <dbReference type="ARBA" id="ARBA00022692"/>
    </source>
</evidence>
<feature type="domain" description="ABC transmembrane type-1" evidence="13">
    <location>
        <begin position="456"/>
        <end position="733"/>
    </location>
</feature>
<dbReference type="Gene3D" id="3.90.70.10">
    <property type="entry name" value="Cysteine proteinases"/>
    <property type="match status" value="1"/>
</dbReference>
<keyword evidence="6" id="KW-0788">Thiol protease</keyword>
<dbReference type="InterPro" id="IPR003439">
    <property type="entry name" value="ABC_transporter-like_ATP-bd"/>
</dbReference>
<dbReference type="Gene3D" id="3.40.50.300">
    <property type="entry name" value="P-loop containing nucleotide triphosphate hydrolases"/>
    <property type="match status" value="1"/>
</dbReference>
<keyword evidence="2" id="KW-0813">Transport</keyword>
<dbReference type="InterPro" id="IPR027417">
    <property type="entry name" value="P-loop_NTPase"/>
</dbReference>
<dbReference type="PROSITE" id="PS50042">
    <property type="entry name" value="CNMP_BINDING_3"/>
    <property type="match status" value="1"/>
</dbReference>
<evidence type="ECO:0000313" key="15">
    <source>
        <dbReference type="EMBL" id="PSF38114.1"/>
    </source>
</evidence>
<dbReference type="Pfam" id="PF00005">
    <property type="entry name" value="ABC_tran"/>
    <property type="match status" value="1"/>
</dbReference>
<dbReference type="InterPro" id="IPR011527">
    <property type="entry name" value="ABC1_TM_dom"/>
</dbReference>
<evidence type="ECO:0000313" key="16">
    <source>
        <dbReference type="Proteomes" id="UP000239001"/>
    </source>
</evidence>
<feature type="domain" description="ABC transporter" evidence="12">
    <location>
        <begin position="767"/>
        <end position="1002"/>
    </location>
</feature>
<keyword evidence="8 10" id="KW-1133">Transmembrane helix</keyword>
<keyword evidence="16" id="KW-1185">Reference proteome</keyword>
<dbReference type="FunFam" id="3.40.50.300:FF:000221">
    <property type="entry name" value="Multidrug ABC transporter ATP-binding protein"/>
    <property type="match status" value="1"/>
</dbReference>
<feature type="transmembrane region" description="Helical" evidence="10">
    <location>
        <begin position="592"/>
        <end position="611"/>
    </location>
</feature>
<comment type="subcellular location">
    <subcellularLocation>
        <location evidence="1">Cell membrane</location>
        <topology evidence="1">Multi-pass membrane protein</topology>
    </subcellularLocation>
</comment>
<feature type="transmembrane region" description="Helical" evidence="10">
    <location>
        <begin position="689"/>
        <end position="714"/>
    </location>
</feature>
<protein>
    <submittedName>
        <fullName evidence="15">Type I secretion system permease/ATPase</fullName>
    </submittedName>
</protein>
<evidence type="ECO:0000256" key="8">
    <source>
        <dbReference type="ARBA" id="ARBA00022989"/>
    </source>
</evidence>
<evidence type="ECO:0000256" key="9">
    <source>
        <dbReference type="ARBA" id="ARBA00023136"/>
    </source>
</evidence>
<dbReference type="GO" id="GO:0005886">
    <property type="term" value="C:plasma membrane"/>
    <property type="evidence" value="ECO:0007669"/>
    <property type="project" value="UniProtKB-SubCell"/>
</dbReference>
<evidence type="ECO:0000259" key="12">
    <source>
        <dbReference type="PROSITE" id="PS50893"/>
    </source>
</evidence>
<keyword evidence="7" id="KW-0067">ATP-binding</keyword>
<dbReference type="SUPFAM" id="SSF52540">
    <property type="entry name" value="P-loop containing nucleoside triphosphate hydrolases"/>
    <property type="match status" value="1"/>
</dbReference>
<dbReference type="SUPFAM" id="SSF90123">
    <property type="entry name" value="ABC transporter transmembrane region"/>
    <property type="match status" value="1"/>
</dbReference>
<keyword evidence="3" id="KW-1003">Cell membrane</keyword>
<accession>A0A2T1M0B2</accession>
<dbReference type="Pfam" id="PF00664">
    <property type="entry name" value="ABC_membrane"/>
    <property type="match status" value="1"/>
</dbReference>
<dbReference type="Pfam" id="PF03412">
    <property type="entry name" value="Peptidase_C39"/>
    <property type="match status" value="1"/>
</dbReference>
<dbReference type="InterPro" id="IPR018490">
    <property type="entry name" value="cNMP-bd_dom_sf"/>
</dbReference>
<feature type="transmembrane region" description="Helical" evidence="10">
    <location>
        <begin position="456"/>
        <end position="478"/>
    </location>
</feature>
<dbReference type="SMART" id="SM00382">
    <property type="entry name" value="AAA"/>
    <property type="match status" value="1"/>
</dbReference>
<dbReference type="PROSITE" id="PS50929">
    <property type="entry name" value="ABC_TM1F"/>
    <property type="match status" value="1"/>
</dbReference>
<evidence type="ECO:0000256" key="7">
    <source>
        <dbReference type="ARBA" id="ARBA00022840"/>
    </source>
</evidence>
<dbReference type="GO" id="GO:0034040">
    <property type="term" value="F:ATPase-coupled lipid transmembrane transporter activity"/>
    <property type="evidence" value="ECO:0007669"/>
    <property type="project" value="TreeGrafter"/>
</dbReference>
<dbReference type="InterPro" id="IPR036640">
    <property type="entry name" value="ABC1_TM_sf"/>
</dbReference>
<feature type="domain" description="Cyclic nucleotide-binding" evidence="11">
    <location>
        <begin position="23"/>
        <end position="140"/>
    </location>
</feature>
<feature type="transmembrane region" description="Helical" evidence="10">
    <location>
        <begin position="484"/>
        <end position="505"/>
    </location>
</feature>
<dbReference type="OrthoDB" id="9762778at2"/>
<evidence type="ECO:0000256" key="2">
    <source>
        <dbReference type="ARBA" id="ARBA00022448"/>
    </source>
</evidence>
<dbReference type="CDD" id="cd18782">
    <property type="entry name" value="ABC_6TM_PrtD_LapB_HlyB_like"/>
    <property type="match status" value="1"/>
</dbReference>
<proteinExistence type="predicted"/>
<keyword evidence="6" id="KW-0645">Protease</keyword>
<dbReference type="PROSITE" id="PS50990">
    <property type="entry name" value="PEPTIDASE_C39"/>
    <property type="match status" value="1"/>
</dbReference>